<name>A0ABY8BH79_9BURK</name>
<keyword evidence="3" id="KW-1185">Reference proteome</keyword>
<keyword evidence="1" id="KW-0732">Signal</keyword>
<evidence type="ECO:0000313" key="2">
    <source>
        <dbReference type="EMBL" id="WEF35240.1"/>
    </source>
</evidence>
<dbReference type="Proteomes" id="UP001216510">
    <property type="component" value="Chromosome"/>
</dbReference>
<evidence type="ECO:0000313" key="3">
    <source>
        <dbReference type="Proteomes" id="UP001216510"/>
    </source>
</evidence>
<accession>A0ABY8BH79</accession>
<feature type="chain" id="PRO_5045544271" evidence="1">
    <location>
        <begin position="28"/>
        <end position="149"/>
    </location>
</feature>
<dbReference type="RefSeq" id="WP_277417906.1">
    <property type="nucleotide sequence ID" value="NZ_CP119083.1"/>
</dbReference>
<organism evidence="2 3">
    <name type="scientific">Pseudoduganella chitinolytica</name>
    <dbReference type="NCBI Taxonomy" id="34070"/>
    <lineage>
        <taxon>Bacteria</taxon>
        <taxon>Pseudomonadati</taxon>
        <taxon>Pseudomonadota</taxon>
        <taxon>Betaproteobacteria</taxon>
        <taxon>Burkholderiales</taxon>
        <taxon>Oxalobacteraceae</taxon>
        <taxon>Telluria group</taxon>
        <taxon>Pseudoduganella</taxon>
    </lineage>
</organism>
<reference evidence="2 3" key="1">
    <citation type="submission" date="2023-02" db="EMBL/GenBank/DDBJ databases">
        <title>Gemone sequence of Telluria chitinolytica ACM 3522T.</title>
        <authorList>
            <person name="Frediansyah A."/>
            <person name="Miess H."/>
            <person name="Gross H."/>
        </authorList>
    </citation>
    <scope>NUCLEOTIDE SEQUENCE [LARGE SCALE GENOMIC DNA]</scope>
    <source>
        <strain evidence="2 3">ACM 3522</strain>
    </source>
</reference>
<sequence>MSNIKHTLVLAVSLVTLAFGSAGQAQTMEPARPSWLLKPAINPLPNWYEVRGGAWRVPADVVEEMASHIKAEAGSSVSPRLDTYLIQYQGESAGSVRSVRLMGACRTDVRSDREFSERFYIVFDGGKCFFDATYDPEEKRFTSLKYHQR</sequence>
<protein>
    <submittedName>
        <fullName evidence="2">Uncharacterized protein</fullName>
    </submittedName>
</protein>
<gene>
    <name evidence="2" type="ORF">PX653_10930</name>
</gene>
<evidence type="ECO:0000256" key="1">
    <source>
        <dbReference type="SAM" id="SignalP"/>
    </source>
</evidence>
<dbReference type="EMBL" id="CP119083">
    <property type="protein sequence ID" value="WEF35240.1"/>
    <property type="molecule type" value="Genomic_DNA"/>
</dbReference>
<proteinExistence type="predicted"/>
<feature type="signal peptide" evidence="1">
    <location>
        <begin position="1"/>
        <end position="27"/>
    </location>
</feature>